<dbReference type="PROSITE" id="PS00584">
    <property type="entry name" value="PFKB_KINASES_2"/>
    <property type="match status" value="1"/>
</dbReference>
<keyword evidence="1" id="KW-0808">Transferase</keyword>
<dbReference type="Gene3D" id="3.40.1190.20">
    <property type="match status" value="1"/>
</dbReference>
<proteinExistence type="predicted"/>
<evidence type="ECO:0000256" key="2">
    <source>
        <dbReference type="ARBA" id="ARBA00022777"/>
    </source>
</evidence>
<organism evidence="4 5">
    <name type="scientific">Enterococcus florum</name>
    <dbReference type="NCBI Taxonomy" id="2480627"/>
    <lineage>
        <taxon>Bacteria</taxon>
        <taxon>Bacillati</taxon>
        <taxon>Bacillota</taxon>
        <taxon>Bacilli</taxon>
        <taxon>Lactobacillales</taxon>
        <taxon>Enterococcaceae</taxon>
        <taxon>Enterococcus</taxon>
    </lineage>
</organism>
<name>A0A4P5PFE4_9ENTE</name>
<dbReference type="PANTHER" id="PTHR10584">
    <property type="entry name" value="SUGAR KINASE"/>
    <property type="match status" value="1"/>
</dbReference>
<evidence type="ECO:0000313" key="4">
    <source>
        <dbReference type="EMBL" id="GCF94968.1"/>
    </source>
</evidence>
<feature type="domain" description="Carbohydrate kinase PfkB" evidence="3">
    <location>
        <begin position="2"/>
        <end position="286"/>
    </location>
</feature>
<dbReference type="InterPro" id="IPR029056">
    <property type="entry name" value="Ribokinase-like"/>
</dbReference>
<comment type="caution">
    <text evidence="4">The sequence shown here is derived from an EMBL/GenBank/DDBJ whole genome shotgun (WGS) entry which is preliminary data.</text>
</comment>
<keyword evidence="2 4" id="KW-0418">Kinase</keyword>
<evidence type="ECO:0000256" key="1">
    <source>
        <dbReference type="ARBA" id="ARBA00022679"/>
    </source>
</evidence>
<dbReference type="EMBL" id="BJCC01000025">
    <property type="protein sequence ID" value="GCF94968.1"/>
    <property type="molecule type" value="Genomic_DNA"/>
</dbReference>
<dbReference type="PANTHER" id="PTHR10584:SF157">
    <property type="entry name" value="SULFOFRUCTOSE KINASE"/>
    <property type="match status" value="1"/>
</dbReference>
<gene>
    <name evidence="4" type="ORF">NRIC_28590</name>
</gene>
<dbReference type="InterPro" id="IPR002173">
    <property type="entry name" value="Carboh/pur_kinase_PfkB_CS"/>
</dbReference>
<sequence>MSILCIGQAVYDLTFPTDSTIVENQKYRIFDRHECMGAPAANAAYLCGLWGIHTSLIARIGDDLFGKEIVQTLQSAGVDTTGIRYEEQQKTSISCIMVNKKNGNRTILNAPLKETDFHPVWPESPKVILLDGHEQAISLEALRRFPKACSIMDAGSFKPELTELFQQVDFLVCSQDFAYQYTQIVIDLQEVSTLEATFDALEKLNSKQIVITLGEQGSVYKQAGKIVHIPAFPTKPVDTTGAGDIFHGAFAYGLHQDDSIEKIIVSASAAAALSVEKLGGQTAVPEKEKVDRFLQEKQGL</sequence>
<dbReference type="GO" id="GO:0016301">
    <property type="term" value="F:kinase activity"/>
    <property type="evidence" value="ECO:0007669"/>
    <property type="project" value="UniProtKB-KW"/>
</dbReference>
<accession>A0A4P5PFE4</accession>
<evidence type="ECO:0000313" key="5">
    <source>
        <dbReference type="Proteomes" id="UP000290567"/>
    </source>
</evidence>
<reference evidence="5" key="1">
    <citation type="submission" date="2019-02" db="EMBL/GenBank/DDBJ databases">
        <title>Draft genome sequence of Enterococcus sp. Gos25-1.</title>
        <authorList>
            <person name="Tanaka N."/>
            <person name="Shiwa Y."/>
            <person name="Fujita N."/>
        </authorList>
    </citation>
    <scope>NUCLEOTIDE SEQUENCE [LARGE SCALE GENOMIC DNA]</scope>
    <source>
        <strain evidence="5">Gos25-1</strain>
    </source>
</reference>
<dbReference type="Pfam" id="PF00294">
    <property type="entry name" value="PfkB"/>
    <property type="match status" value="1"/>
</dbReference>
<evidence type="ECO:0000259" key="3">
    <source>
        <dbReference type="Pfam" id="PF00294"/>
    </source>
</evidence>
<dbReference type="RefSeq" id="WP_146623373.1">
    <property type="nucleotide sequence ID" value="NZ_BJCC01000025.1"/>
</dbReference>
<dbReference type="OrthoDB" id="9775849at2"/>
<dbReference type="Proteomes" id="UP000290567">
    <property type="component" value="Unassembled WGS sequence"/>
</dbReference>
<dbReference type="GO" id="GO:0005829">
    <property type="term" value="C:cytosol"/>
    <property type="evidence" value="ECO:0007669"/>
    <property type="project" value="TreeGrafter"/>
</dbReference>
<keyword evidence="5" id="KW-1185">Reference proteome</keyword>
<dbReference type="InterPro" id="IPR011611">
    <property type="entry name" value="PfkB_dom"/>
</dbReference>
<protein>
    <submittedName>
        <fullName evidence="4">Ribokinase</fullName>
    </submittedName>
</protein>
<dbReference type="SUPFAM" id="SSF53613">
    <property type="entry name" value="Ribokinase-like"/>
    <property type="match status" value="1"/>
</dbReference>
<dbReference type="AlphaFoldDB" id="A0A4P5PFE4"/>